<dbReference type="InterPro" id="IPR002252">
    <property type="entry name" value="Glyco_hydro_36"/>
</dbReference>
<dbReference type="InterPro" id="IPR017853">
    <property type="entry name" value="GH"/>
</dbReference>
<dbReference type="PRINTS" id="PR00743">
    <property type="entry name" value="GLHYDRLASE36"/>
</dbReference>
<dbReference type="InterPro" id="IPR013785">
    <property type="entry name" value="Aldolase_TIM"/>
</dbReference>
<name>A0A1H9IUI0_9SPIR</name>
<protein>
    <submittedName>
        <fullName evidence="1">Alpha-galactosidase</fullName>
    </submittedName>
</protein>
<proteinExistence type="predicted"/>
<evidence type="ECO:0000313" key="1">
    <source>
        <dbReference type="EMBL" id="SEQ78253.1"/>
    </source>
</evidence>
<dbReference type="GO" id="GO:0004557">
    <property type="term" value="F:alpha-galactosidase activity"/>
    <property type="evidence" value="ECO:0007669"/>
    <property type="project" value="InterPro"/>
</dbReference>
<dbReference type="AlphaFoldDB" id="A0A1H9IUI0"/>
<reference evidence="1 2" key="1">
    <citation type="submission" date="2016-10" db="EMBL/GenBank/DDBJ databases">
        <authorList>
            <person name="de Groot N.N."/>
        </authorList>
    </citation>
    <scope>NUCLEOTIDE SEQUENCE [LARGE SCALE GENOMIC DNA]</scope>
    <source>
        <strain evidence="1 2">B25</strain>
    </source>
</reference>
<dbReference type="InterPro" id="IPR038417">
    <property type="entry name" value="Alpga-gal_N_sf"/>
</dbReference>
<sequence>MEFYAEWRLRGDSYNNGYGNGHTLSQSESVRECKKTVESENETCFEGKNGIKVKSIHNKNEKVYECFTEIKNNGTSDAYIELLSSFALKGLKADRIHRATAFWSAEGKLLSQDLTDMNMERSWANHGFRIEKFGQIGSMPVRKWFPFLVLENSVEKKFTGIQLYCASSWQIEIFRNTDDINVQGGLADRDFGNWTKKLTPGEKFKTPKAVIAEGSSLEEVCDLLVKAQKPRIAEVDKDLPVIFNEYCTTWGNPSIENLTKTAEKLDGSGVKYLVIDCGWYKPDGVENWFDAAGDWIPSKKLFPEGIKSAADMIRSHGLIPGIWFEFENVGTVAGAFNETDHVLKRDNYLVTVGARRFWDMRQKWVWNYLDEKVLGLLKECQMGYLKVDYNENIGQGVDGEESLGENLRECVCQSQEYFRHIAKEMPELVIENCASGGHRLEPSMMELVSQASFSDAHEAKDIPLVAANLHRLIRPEQSQIWAVLRADADIHRINFVLTSGFLGRLCLSGEIFDLADDKWNQALKAIDFYGKVSHIIKNGYTSLIQTNVKDYLNPEGWQIVLREYGNEALLIVHTFENADVQADVSKVLSELLSNWKLKETFGSELDGDFRGKVFWLSR</sequence>
<organism evidence="1 2">
    <name type="scientific">Treponema bryantii</name>
    <dbReference type="NCBI Taxonomy" id="163"/>
    <lineage>
        <taxon>Bacteria</taxon>
        <taxon>Pseudomonadati</taxon>
        <taxon>Spirochaetota</taxon>
        <taxon>Spirochaetia</taxon>
        <taxon>Spirochaetales</taxon>
        <taxon>Treponemataceae</taxon>
        <taxon>Treponema</taxon>
    </lineage>
</organism>
<dbReference type="Proteomes" id="UP000182360">
    <property type="component" value="Unassembled WGS sequence"/>
</dbReference>
<dbReference type="EMBL" id="FOFU01000010">
    <property type="protein sequence ID" value="SEQ78253.1"/>
    <property type="molecule type" value="Genomic_DNA"/>
</dbReference>
<dbReference type="CDD" id="cd14791">
    <property type="entry name" value="GH36"/>
    <property type="match status" value="1"/>
</dbReference>
<gene>
    <name evidence="1" type="ORF">SAMN04487977_110114</name>
</gene>
<dbReference type="Gene3D" id="3.20.20.70">
    <property type="entry name" value="Aldolase class I"/>
    <property type="match status" value="1"/>
</dbReference>
<dbReference type="RefSeq" id="WP_074645117.1">
    <property type="nucleotide sequence ID" value="NZ_FOFU01000010.1"/>
</dbReference>
<dbReference type="OrthoDB" id="9758822at2"/>
<accession>A0A1H9IUI0</accession>
<dbReference type="Gene3D" id="2.70.98.60">
    <property type="entry name" value="alpha-galactosidase from lactobacil brevis"/>
    <property type="match status" value="1"/>
</dbReference>
<dbReference type="SUPFAM" id="SSF51445">
    <property type="entry name" value="(Trans)glycosidases"/>
    <property type="match status" value="1"/>
</dbReference>
<dbReference type="GO" id="GO:0016052">
    <property type="term" value="P:carbohydrate catabolic process"/>
    <property type="evidence" value="ECO:0007669"/>
    <property type="project" value="InterPro"/>
</dbReference>
<keyword evidence="2" id="KW-1185">Reference proteome</keyword>
<evidence type="ECO:0000313" key="2">
    <source>
        <dbReference type="Proteomes" id="UP000182360"/>
    </source>
</evidence>
<dbReference type="Pfam" id="PF02065">
    <property type="entry name" value="Melibiase"/>
    <property type="match status" value="1"/>
</dbReference>